<keyword evidence="12" id="KW-1185">Reference proteome</keyword>
<dbReference type="HOGENOM" id="CLU_022696_2_0_6"/>
<keyword evidence="3" id="KW-0547">Nucleotide-binding</keyword>
<evidence type="ECO:0000256" key="2">
    <source>
        <dbReference type="ARBA" id="ARBA00022598"/>
    </source>
</evidence>
<evidence type="ECO:0000256" key="4">
    <source>
        <dbReference type="ARBA" id="ARBA00022840"/>
    </source>
</evidence>
<dbReference type="Gene3D" id="3.30.70.380">
    <property type="entry name" value="Ferrodoxin-fold anticodon-binding domain"/>
    <property type="match status" value="1"/>
</dbReference>
<dbReference type="GO" id="GO:0005524">
    <property type="term" value="F:ATP binding"/>
    <property type="evidence" value="ECO:0007669"/>
    <property type="project" value="UniProtKB-KW"/>
</dbReference>
<dbReference type="GO" id="GO:0006412">
    <property type="term" value="P:translation"/>
    <property type="evidence" value="ECO:0007669"/>
    <property type="project" value="UniProtKB-KW"/>
</dbReference>
<keyword evidence="6" id="KW-0809">Transit peptide</keyword>
<evidence type="ECO:0000259" key="9">
    <source>
        <dbReference type="PROSITE" id="PS50862"/>
    </source>
</evidence>
<evidence type="ECO:0000256" key="7">
    <source>
        <dbReference type="ARBA" id="ARBA00023146"/>
    </source>
</evidence>
<evidence type="ECO:0000256" key="5">
    <source>
        <dbReference type="ARBA" id="ARBA00022917"/>
    </source>
</evidence>
<accession>A4B9I9</accession>
<evidence type="ECO:0000256" key="6">
    <source>
        <dbReference type="ARBA" id="ARBA00022946"/>
    </source>
</evidence>
<reference evidence="11 12" key="1">
    <citation type="submission" date="2006-02" db="EMBL/GenBank/DDBJ databases">
        <authorList>
            <person name="Pinhassi J."/>
            <person name="Pedros-Alio C."/>
            <person name="Ferriera S."/>
            <person name="Johnson J."/>
            <person name="Kravitz S."/>
            <person name="Halpern A."/>
            <person name="Remington K."/>
            <person name="Beeson K."/>
            <person name="Tran B."/>
            <person name="Rogers Y.-H."/>
            <person name="Friedman R."/>
            <person name="Venter J.C."/>
        </authorList>
    </citation>
    <scope>NUCLEOTIDE SEQUENCE [LARGE SCALE GENOMIC DNA]</scope>
    <source>
        <strain evidence="11 12">MED297</strain>
    </source>
</reference>
<evidence type="ECO:0000313" key="12">
    <source>
        <dbReference type="Proteomes" id="UP000005953"/>
    </source>
</evidence>
<dbReference type="InterPro" id="IPR036690">
    <property type="entry name" value="Fdx_antiC-bd_sf"/>
</dbReference>
<feature type="domain" description="FDX-ACB" evidence="10">
    <location>
        <begin position="262"/>
        <end position="367"/>
    </location>
</feature>
<keyword evidence="7 11" id="KW-0030">Aminoacyl-tRNA synthetase</keyword>
<comment type="caution">
    <text evidence="11">The sequence shown here is derived from an EMBL/GenBank/DDBJ whole genome shotgun (WGS) entry which is preliminary data.</text>
</comment>
<proteinExistence type="inferred from homology"/>
<evidence type="ECO:0000313" key="11">
    <source>
        <dbReference type="EMBL" id="EAR11290.1"/>
    </source>
</evidence>
<dbReference type="InterPro" id="IPR005121">
    <property type="entry name" value="Fdx_antiC-bd"/>
</dbReference>
<dbReference type="PROSITE" id="PS51447">
    <property type="entry name" value="FDX_ACB"/>
    <property type="match status" value="1"/>
</dbReference>
<gene>
    <name evidence="11" type="primary">pheS</name>
    <name evidence="11" type="ORF">MED297_20422</name>
</gene>
<protein>
    <recommendedName>
        <fullName evidence="8">Phenylalanyl-tRNA synthetase</fullName>
    </recommendedName>
</protein>
<dbReference type="GO" id="GO:0000049">
    <property type="term" value="F:tRNA binding"/>
    <property type="evidence" value="ECO:0007669"/>
    <property type="project" value="InterPro"/>
</dbReference>
<feature type="domain" description="Aminoacyl-transfer RNA synthetases class-II family profile" evidence="9">
    <location>
        <begin position="115"/>
        <end position="260"/>
    </location>
</feature>
<dbReference type="GO" id="GO:0004812">
    <property type="term" value="F:aminoacyl-tRNA ligase activity"/>
    <property type="evidence" value="ECO:0007669"/>
    <property type="project" value="UniProtKB-KW"/>
</dbReference>
<dbReference type="SUPFAM" id="SSF55681">
    <property type="entry name" value="Class II aaRS and biotin synthetases"/>
    <property type="match status" value="1"/>
</dbReference>
<keyword evidence="2 11" id="KW-0436">Ligase</keyword>
<dbReference type="Gene3D" id="3.30.930.10">
    <property type="entry name" value="Bira Bifunctional Protein, Domain 2"/>
    <property type="match status" value="1"/>
</dbReference>
<dbReference type="Pfam" id="PF03147">
    <property type="entry name" value="FDX-ACB"/>
    <property type="match status" value="1"/>
</dbReference>
<name>A4B9I9_9GAMM</name>
<dbReference type="PROSITE" id="PS50862">
    <property type="entry name" value="AA_TRNA_LIGASE_II"/>
    <property type="match status" value="1"/>
</dbReference>
<dbReference type="STRING" id="314283.MED297_20422"/>
<evidence type="ECO:0000259" key="10">
    <source>
        <dbReference type="PROSITE" id="PS51447"/>
    </source>
</evidence>
<dbReference type="EMBL" id="AAOE01000001">
    <property type="protein sequence ID" value="EAR11290.1"/>
    <property type="molecule type" value="Genomic_DNA"/>
</dbReference>
<dbReference type="Pfam" id="PF01409">
    <property type="entry name" value="tRNA-synt_2d"/>
    <property type="match status" value="1"/>
</dbReference>
<dbReference type="SMART" id="SM00896">
    <property type="entry name" value="FDX-ACB"/>
    <property type="match status" value="1"/>
</dbReference>
<dbReference type="Proteomes" id="UP000005953">
    <property type="component" value="Unassembled WGS sequence"/>
</dbReference>
<evidence type="ECO:0000256" key="3">
    <source>
        <dbReference type="ARBA" id="ARBA00022741"/>
    </source>
</evidence>
<dbReference type="InterPro" id="IPR045864">
    <property type="entry name" value="aa-tRNA-synth_II/BPL/LPL"/>
</dbReference>
<dbReference type="InterPro" id="IPR006195">
    <property type="entry name" value="aa-tRNA-synth_II"/>
</dbReference>
<evidence type="ECO:0000256" key="1">
    <source>
        <dbReference type="ARBA" id="ARBA00008226"/>
    </source>
</evidence>
<keyword evidence="5" id="KW-0648">Protein biosynthesis</keyword>
<keyword evidence="4" id="KW-0067">ATP-binding</keyword>
<comment type="similarity">
    <text evidence="1">Belongs to the class-II aminoacyl-tRNA synthetase family.</text>
</comment>
<organism evidence="11 12">
    <name type="scientific">Reinekea blandensis MED297</name>
    <dbReference type="NCBI Taxonomy" id="314283"/>
    <lineage>
        <taxon>Bacteria</taxon>
        <taxon>Pseudomonadati</taxon>
        <taxon>Pseudomonadota</taxon>
        <taxon>Gammaproteobacteria</taxon>
        <taxon>Oceanospirillales</taxon>
        <taxon>Saccharospirillaceae</taxon>
        <taxon>Reinekea</taxon>
    </lineage>
</organism>
<dbReference type="AlphaFoldDB" id="A4B9I9"/>
<evidence type="ECO:0000256" key="8">
    <source>
        <dbReference type="ARBA" id="ARBA00031194"/>
    </source>
</evidence>
<dbReference type="InterPro" id="IPR002319">
    <property type="entry name" value="Phenylalanyl-tRNA_Synthase"/>
</dbReference>
<sequence>MTPTELSASLAVPDLTDPGVVPDHALQMLIKLVRRALSSHWNSHIQTLRTPPMVPVENNYDRLNYPADGAARDARYTRYVTDRYLLRTQTSSAVPDALAGQHGHPPPDWLLMLPGMVYRRDSIDRLHCAEPHQLDLWRVVDHRIQRPLTTDDLQGMVQIIMSALVPGREWRLLPSPHPYTLNGMQIDVYWQDQWIEVGECGIGHPSLLKAAYLNHHSSLAMGLGLDRLLMIRKDLPDIRLLRHPDYRIQEQMQDLSRYRPVSNQPSVQRDLSLVVDMNADEETLGDLIRRSCSDVHQIESLSVIDESPYEALPPKAIERLGISNGQKNVLLRLVLRNLNETLTAEQANAIRNRVYRTLHQGQVVSLAENREG</sequence>
<dbReference type="GO" id="GO:0043039">
    <property type="term" value="P:tRNA aminoacylation"/>
    <property type="evidence" value="ECO:0007669"/>
    <property type="project" value="InterPro"/>
</dbReference>
<dbReference type="SUPFAM" id="SSF54991">
    <property type="entry name" value="Anticodon-binding domain of PheRS"/>
    <property type="match status" value="1"/>
</dbReference>